<dbReference type="RefSeq" id="WP_107751295.1">
    <property type="nucleotide sequence ID" value="NZ_QBKF01000004.1"/>
</dbReference>
<dbReference type="GO" id="GO:1990189">
    <property type="term" value="F:protein N-terminal-serine acetyltransferase activity"/>
    <property type="evidence" value="ECO:0007669"/>
    <property type="project" value="TreeGrafter"/>
</dbReference>
<feature type="domain" description="N-acetyltransferase" evidence="2">
    <location>
        <begin position="17"/>
        <end position="174"/>
    </location>
</feature>
<gene>
    <name evidence="3" type="ORF">DDE23_07195</name>
</gene>
<dbReference type="Proteomes" id="UP000244810">
    <property type="component" value="Unassembled WGS sequence"/>
</dbReference>
<keyword evidence="3" id="KW-0808">Transferase</keyword>
<reference evidence="3 4" key="1">
    <citation type="journal article" date="2011" name="Syst. Appl. Microbiol.">
        <title>Defluviimonas denitrificans gen. nov., sp. nov., and Pararhodobacter aggregans gen. nov., sp. nov., non-phototrophic Rhodobacteraceae from the biofilter of a marine aquaculture.</title>
        <authorList>
            <person name="Foesel B.U."/>
            <person name="Drake H.L."/>
            <person name="Schramm A."/>
        </authorList>
    </citation>
    <scope>NUCLEOTIDE SEQUENCE [LARGE SCALE GENOMIC DNA]</scope>
    <source>
        <strain evidence="3 4">D1-19</strain>
    </source>
</reference>
<evidence type="ECO:0000313" key="3">
    <source>
        <dbReference type="EMBL" id="PVE47922.1"/>
    </source>
</evidence>
<organism evidence="3 4">
    <name type="scientific">Pararhodobacter aggregans</name>
    <dbReference type="NCBI Taxonomy" id="404875"/>
    <lineage>
        <taxon>Bacteria</taxon>
        <taxon>Pseudomonadati</taxon>
        <taxon>Pseudomonadota</taxon>
        <taxon>Alphaproteobacteria</taxon>
        <taxon>Rhodobacterales</taxon>
        <taxon>Paracoccaceae</taxon>
        <taxon>Pararhodobacter</taxon>
    </lineage>
</organism>
<evidence type="ECO:0000256" key="1">
    <source>
        <dbReference type="SAM" id="MobiDB-lite"/>
    </source>
</evidence>
<dbReference type="Pfam" id="PF13302">
    <property type="entry name" value="Acetyltransf_3"/>
    <property type="match status" value="1"/>
</dbReference>
<dbReference type="InterPro" id="IPR016181">
    <property type="entry name" value="Acyl_CoA_acyltransferase"/>
</dbReference>
<dbReference type="PANTHER" id="PTHR43441">
    <property type="entry name" value="RIBOSOMAL-PROTEIN-SERINE ACETYLTRANSFERASE"/>
    <property type="match status" value="1"/>
</dbReference>
<dbReference type="GO" id="GO:0005737">
    <property type="term" value="C:cytoplasm"/>
    <property type="evidence" value="ECO:0007669"/>
    <property type="project" value="TreeGrafter"/>
</dbReference>
<name>A0A2T7UTD4_9RHOB</name>
<dbReference type="PANTHER" id="PTHR43441:SF2">
    <property type="entry name" value="FAMILY ACETYLTRANSFERASE, PUTATIVE (AFU_ORTHOLOGUE AFUA_7G00850)-RELATED"/>
    <property type="match status" value="1"/>
</dbReference>
<dbReference type="OrthoDB" id="6293260at2"/>
<dbReference type="EMBL" id="QDDR01000003">
    <property type="protein sequence ID" value="PVE47922.1"/>
    <property type="molecule type" value="Genomic_DNA"/>
</dbReference>
<dbReference type="AlphaFoldDB" id="A0A2T7UTD4"/>
<sequence length="178" mass="19558">MSAVTLSATPVLTTERLVLRAPVAADWPAFLAFTRDDRSRFVRAAEMDDEKAWRGFGHVIGHWVLRGYGMFTITAKGDDRALGMAGPWFPAAWPEPEIGWSIWHAGAEGKGYAFEAASAVRDWAREALGWTRFVSYIDRENARSEALARRLGCTPDAAAPTPGTDDVRAWRHPEGGAA</sequence>
<dbReference type="GO" id="GO:0008999">
    <property type="term" value="F:protein-N-terminal-alanine acetyltransferase activity"/>
    <property type="evidence" value="ECO:0007669"/>
    <property type="project" value="TreeGrafter"/>
</dbReference>
<proteinExistence type="predicted"/>
<evidence type="ECO:0000259" key="2">
    <source>
        <dbReference type="PROSITE" id="PS51186"/>
    </source>
</evidence>
<evidence type="ECO:0000313" key="4">
    <source>
        <dbReference type="Proteomes" id="UP000244810"/>
    </source>
</evidence>
<dbReference type="InterPro" id="IPR051908">
    <property type="entry name" value="Ribosomal_N-acetyltransferase"/>
</dbReference>
<dbReference type="SUPFAM" id="SSF55729">
    <property type="entry name" value="Acyl-CoA N-acyltransferases (Nat)"/>
    <property type="match status" value="1"/>
</dbReference>
<dbReference type="Gene3D" id="3.40.630.30">
    <property type="match status" value="1"/>
</dbReference>
<protein>
    <submittedName>
        <fullName evidence="3">N-acetyltransferase</fullName>
    </submittedName>
</protein>
<keyword evidence="4" id="KW-1185">Reference proteome</keyword>
<feature type="compositionally biased region" description="Basic and acidic residues" evidence="1">
    <location>
        <begin position="165"/>
        <end position="178"/>
    </location>
</feature>
<dbReference type="InterPro" id="IPR000182">
    <property type="entry name" value="GNAT_dom"/>
</dbReference>
<dbReference type="PROSITE" id="PS51186">
    <property type="entry name" value="GNAT"/>
    <property type="match status" value="1"/>
</dbReference>
<comment type="caution">
    <text evidence="3">The sequence shown here is derived from an EMBL/GenBank/DDBJ whole genome shotgun (WGS) entry which is preliminary data.</text>
</comment>
<accession>A0A2T7UTD4</accession>
<feature type="region of interest" description="Disordered" evidence="1">
    <location>
        <begin position="154"/>
        <end position="178"/>
    </location>
</feature>